<gene>
    <name evidence="1" type="ORF">AGLY_002544</name>
</gene>
<organism evidence="1 2">
    <name type="scientific">Aphis glycines</name>
    <name type="common">Soybean aphid</name>
    <dbReference type="NCBI Taxonomy" id="307491"/>
    <lineage>
        <taxon>Eukaryota</taxon>
        <taxon>Metazoa</taxon>
        <taxon>Ecdysozoa</taxon>
        <taxon>Arthropoda</taxon>
        <taxon>Hexapoda</taxon>
        <taxon>Insecta</taxon>
        <taxon>Pterygota</taxon>
        <taxon>Neoptera</taxon>
        <taxon>Paraneoptera</taxon>
        <taxon>Hemiptera</taxon>
        <taxon>Sternorrhyncha</taxon>
        <taxon>Aphidomorpha</taxon>
        <taxon>Aphidoidea</taxon>
        <taxon>Aphididae</taxon>
        <taxon>Aphidini</taxon>
        <taxon>Aphis</taxon>
        <taxon>Aphis</taxon>
    </lineage>
</organism>
<sequence length="341" mass="38904">ILAYIEKLDKPNNTVDYHVTVIYFIKDNNSTILSRQKIIKRFTTVKCNTYYSYHFTDKNKVTIMKTNINKNKNCSSLNLTCKTPSNDSAAVTALTESPNTSGAKLRPPSGYTIKETHRRIRVQNLNIYSSINLKKGCIKLSKKCNCFHDNCGKQNKLPISTLVQLSDFNCAIFFVYLVPSTEYDRKKEAGSHDMNRPLSVKGTLLIRNSTDSNRLHNAVVFTGAITDFKLIMQPNYLQTIFTENRLISSRIYSCKLATITRLGRNTINTDLLRVFCCQYIEIRGRLIIIIVTYTFGIRVNFLNCPNLYINTAHVHNYATNPNTLNFDLILIISKKVSRPAV</sequence>
<evidence type="ECO:0000313" key="1">
    <source>
        <dbReference type="EMBL" id="KAE9542633.1"/>
    </source>
</evidence>
<feature type="non-terminal residue" evidence="1">
    <location>
        <position position="1"/>
    </location>
</feature>
<reference evidence="1 2" key="1">
    <citation type="submission" date="2019-08" db="EMBL/GenBank/DDBJ databases">
        <title>The genome of the soybean aphid Biotype 1, its phylome, world population structure and adaptation to the North American continent.</title>
        <authorList>
            <person name="Giordano R."/>
            <person name="Donthu R.K."/>
            <person name="Hernandez A.G."/>
            <person name="Wright C.L."/>
            <person name="Zimin A.V."/>
        </authorList>
    </citation>
    <scope>NUCLEOTIDE SEQUENCE [LARGE SCALE GENOMIC DNA]</scope>
    <source>
        <tissue evidence="1">Whole aphids</tissue>
    </source>
</reference>
<proteinExistence type="predicted"/>
<accession>A0A6G0U118</accession>
<protein>
    <submittedName>
        <fullName evidence="1">Uncharacterized protein</fullName>
    </submittedName>
</protein>
<name>A0A6G0U118_APHGL</name>
<dbReference type="Proteomes" id="UP000475862">
    <property type="component" value="Unassembled WGS sequence"/>
</dbReference>
<dbReference type="AlphaFoldDB" id="A0A6G0U118"/>
<comment type="caution">
    <text evidence="1">The sequence shown here is derived from an EMBL/GenBank/DDBJ whole genome shotgun (WGS) entry which is preliminary data.</text>
</comment>
<keyword evidence="2" id="KW-1185">Reference proteome</keyword>
<dbReference type="EMBL" id="VYZN01000009">
    <property type="protein sequence ID" value="KAE9542633.1"/>
    <property type="molecule type" value="Genomic_DNA"/>
</dbReference>
<evidence type="ECO:0000313" key="2">
    <source>
        <dbReference type="Proteomes" id="UP000475862"/>
    </source>
</evidence>